<evidence type="ECO:0000256" key="1">
    <source>
        <dbReference type="ARBA" id="ARBA00004370"/>
    </source>
</evidence>
<protein>
    <recommendedName>
        <fullName evidence="7">HemY N-terminal domain-containing protein</fullName>
    </recommendedName>
</protein>
<dbReference type="SUPFAM" id="SSF48452">
    <property type="entry name" value="TPR-like"/>
    <property type="match status" value="2"/>
</dbReference>
<feature type="compositionally biased region" description="Low complexity" evidence="5">
    <location>
        <begin position="498"/>
        <end position="509"/>
    </location>
</feature>
<keyword evidence="4 6" id="KW-0472">Membrane</keyword>
<accession>A0A4D7AVF1</accession>
<dbReference type="PIRSF" id="PIRSF031802">
    <property type="entry name" value="UCP031802"/>
    <property type="match status" value="1"/>
</dbReference>
<dbReference type="InterPro" id="IPR010817">
    <property type="entry name" value="HemY_N"/>
</dbReference>
<comment type="subcellular location">
    <subcellularLocation>
        <location evidence="1">Membrane</location>
    </subcellularLocation>
</comment>
<evidence type="ECO:0000256" key="2">
    <source>
        <dbReference type="ARBA" id="ARBA00022692"/>
    </source>
</evidence>
<dbReference type="RefSeq" id="WP_136960370.1">
    <property type="nucleotide sequence ID" value="NZ_CP039690.1"/>
</dbReference>
<dbReference type="InterPro" id="IPR016982">
    <property type="entry name" value="Mms48"/>
</dbReference>
<dbReference type="Pfam" id="PF07219">
    <property type="entry name" value="HemY_N"/>
    <property type="match status" value="1"/>
</dbReference>
<evidence type="ECO:0000256" key="6">
    <source>
        <dbReference type="SAM" id="Phobius"/>
    </source>
</evidence>
<sequence length="549" mass="57695">MVGVILFLVLLAVLATGAAWVADQPGTVTVVWLGRHIEFDVLTGLIAVLVAAAVIMALIALIKWLVASPRIAARVMHRRKIEKGQEAITRGIVAIGAGDRRAAEKHAYDADRLAPNAPLTLLLKAQAAQLAGDRAGAEQAFRTMVDRPDTKVLGLRGLYVEAQRRTDVVAARAIAEEAVKASPSATWAAQAVLEQQGSAGDWDGALASIERQYAARVIDKDAAKRLRAVLLTAKAAALEERDPPAAKALAVEAVGLAPELVPAAAIAGRLAAADGDIKKASRVIEAAWKIAPHPDLAEAYAHARHGDSRGDQLKRVETLARLTPSHPEGLLAIGRAAIDASDFAAAHRALDELAASAPTQRLCLLMAELSAKESNDQGRAREWMARALRAPRDPAWTADGQASDVWLPASPVTGKLDVFQWKVPVAELGGPMLHVDDVLADASEPAVPAGPVVEIVADAPQAGPEPDSKPEIKSEPVAPRPIELPAVVETAPEPPVVSPAVAVPEPASENGAKPRPARGETVFPIARAPDDPGPDGNAEPKKRMSFFGN</sequence>
<evidence type="ECO:0000256" key="5">
    <source>
        <dbReference type="SAM" id="MobiDB-lite"/>
    </source>
</evidence>
<name>A0A4D7AVF1_9HYPH</name>
<dbReference type="AlphaFoldDB" id="A0A4D7AVF1"/>
<evidence type="ECO:0000313" key="8">
    <source>
        <dbReference type="EMBL" id="QCI64919.1"/>
    </source>
</evidence>
<dbReference type="GO" id="GO:0016020">
    <property type="term" value="C:membrane"/>
    <property type="evidence" value="ECO:0007669"/>
    <property type="project" value="UniProtKB-SubCell"/>
</dbReference>
<keyword evidence="2 6" id="KW-0812">Transmembrane</keyword>
<keyword evidence="9" id="KW-1185">Reference proteome</keyword>
<dbReference type="InterPro" id="IPR011990">
    <property type="entry name" value="TPR-like_helical_dom_sf"/>
</dbReference>
<feature type="region of interest" description="Disordered" evidence="5">
    <location>
        <begin position="459"/>
        <end position="549"/>
    </location>
</feature>
<dbReference type="KEGG" id="pstg:E8M01_12195"/>
<gene>
    <name evidence="8" type="ORF">E8M01_12195</name>
</gene>
<reference evidence="8 9" key="1">
    <citation type="submission" date="2019-04" db="EMBL/GenBank/DDBJ databases">
        <title>Phreatobacter aquaticus sp. nov.</title>
        <authorList>
            <person name="Choi A."/>
        </authorList>
    </citation>
    <scope>NUCLEOTIDE SEQUENCE [LARGE SCALE GENOMIC DNA]</scope>
    <source>
        <strain evidence="8 9">KCTC 52518</strain>
    </source>
</reference>
<evidence type="ECO:0000256" key="4">
    <source>
        <dbReference type="ARBA" id="ARBA00023136"/>
    </source>
</evidence>
<dbReference type="EMBL" id="CP039690">
    <property type="protein sequence ID" value="QCI64919.1"/>
    <property type="molecule type" value="Genomic_DNA"/>
</dbReference>
<dbReference type="Gene3D" id="1.25.40.10">
    <property type="entry name" value="Tetratricopeptide repeat domain"/>
    <property type="match status" value="1"/>
</dbReference>
<proteinExistence type="predicted"/>
<dbReference type="Proteomes" id="UP000298781">
    <property type="component" value="Chromosome"/>
</dbReference>
<evidence type="ECO:0000256" key="3">
    <source>
        <dbReference type="ARBA" id="ARBA00022989"/>
    </source>
</evidence>
<feature type="domain" description="HemY N-terminal" evidence="7">
    <location>
        <begin position="26"/>
        <end position="132"/>
    </location>
</feature>
<evidence type="ECO:0000313" key="9">
    <source>
        <dbReference type="Proteomes" id="UP000298781"/>
    </source>
</evidence>
<keyword evidence="3 6" id="KW-1133">Transmembrane helix</keyword>
<organism evidence="8 9">
    <name type="scientific">Phreatobacter stygius</name>
    <dbReference type="NCBI Taxonomy" id="1940610"/>
    <lineage>
        <taxon>Bacteria</taxon>
        <taxon>Pseudomonadati</taxon>
        <taxon>Pseudomonadota</taxon>
        <taxon>Alphaproteobacteria</taxon>
        <taxon>Hyphomicrobiales</taxon>
        <taxon>Phreatobacteraceae</taxon>
        <taxon>Phreatobacter</taxon>
    </lineage>
</organism>
<dbReference type="OrthoDB" id="9798343at2"/>
<evidence type="ECO:0000259" key="7">
    <source>
        <dbReference type="Pfam" id="PF07219"/>
    </source>
</evidence>
<feature type="transmembrane region" description="Helical" evidence="6">
    <location>
        <begin position="45"/>
        <end position="66"/>
    </location>
</feature>